<keyword evidence="4" id="KW-1005">Bacterial flagellum biogenesis</keyword>
<evidence type="ECO:0000256" key="7">
    <source>
        <dbReference type="ARBA" id="ARBA00024739"/>
    </source>
</evidence>
<accession>W9VBV3</accession>
<keyword evidence="5" id="KW-0805">Transcription regulation</keyword>
<evidence type="ECO:0000256" key="3">
    <source>
        <dbReference type="ARBA" id="ARBA00022491"/>
    </source>
</evidence>
<dbReference type="SUPFAM" id="SSF101498">
    <property type="entry name" value="Anti-sigma factor FlgM"/>
    <property type="match status" value="1"/>
</dbReference>
<evidence type="ECO:0000256" key="8">
    <source>
        <dbReference type="ARBA" id="ARBA00030117"/>
    </source>
</evidence>
<dbReference type="RefSeq" id="WP_043748752.1">
    <property type="nucleotide sequence ID" value="NZ_AONC01000004.1"/>
</dbReference>
<evidence type="ECO:0000256" key="6">
    <source>
        <dbReference type="ARBA" id="ARBA00023163"/>
    </source>
</evidence>
<dbReference type="Pfam" id="PF04316">
    <property type="entry name" value="FlgM"/>
    <property type="match status" value="1"/>
</dbReference>
<dbReference type="EMBL" id="AONC01000004">
    <property type="protein sequence ID" value="EXJ16899.1"/>
    <property type="molecule type" value="Genomic_DNA"/>
</dbReference>
<dbReference type="InterPro" id="IPR007412">
    <property type="entry name" value="FlgM"/>
</dbReference>
<keyword evidence="12" id="KW-1185">Reference proteome</keyword>
<dbReference type="InterPro" id="IPR035890">
    <property type="entry name" value="Anti-sigma-28_factor_FlgM_sf"/>
</dbReference>
<evidence type="ECO:0000256" key="1">
    <source>
        <dbReference type="ARBA" id="ARBA00005322"/>
    </source>
</evidence>
<comment type="function">
    <text evidence="7">Responsible for the coupling of flagellin expression to flagellar assembly by preventing expression of the flagellin genes when a component of the middle class of proteins is defective. It negatively regulates flagellar genes by inhibiting the activity of FliA by directly binding to FliA.</text>
</comment>
<evidence type="ECO:0000256" key="5">
    <source>
        <dbReference type="ARBA" id="ARBA00023015"/>
    </source>
</evidence>
<dbReference type="InterPro" id="IPR031316">
    <property type="entry name" value="FlgM_C"/>
</dbReference>
<keyword evidence="3" id="KW-0678">Repressor</keyword>
<evidence type="ECO:0000256" key="9">
    <source>
        <dbReference type="SAM" id="MobiDB-lite"/>
    </source>
</evidence>
<keyword evidence="6" id="KW-0804">Transcription</keyword>
<evidence type="ECO:0000313" key="12">
    <source>
        <dbReference type="Proteomes" id="UP000019460"/>
    </source>
</evidence>
<dbReference type="STRING" id="1249627.D779_2510"/>
<comment type="caution">
    <text evidence="11">The sequence shown here is derived from an EMBL/GenBank/DDBJ whole genome shotgun (WGS) entry which is preliminary data.</text>
</comment>
<evidence type="ECO:0000259" key="10">
    <source>
        <dbReference type="Pfam" id="PF04316"/>
    </source>
</evidence>
<feature type="domain" description="Anti-sigma-28 factor FlgM C-terminal" evidence="10">
    <location>
        <begin position="42"/>
        <end position="93"/>
    </location>
</feature>
<dbReference type="AlphaFoldDB" id="W9VBV3"/>
<dbReference type="eggNOG" id="COG2747">
    <property type="taxonomic scope" value="Bacteria"/>
</dbReference>
<dbReference type="NCBIfam" id="TIGR03824">
    <property type="entry name" value="FlgM_jcvi"/>
    <property type="match status" value="1"/>
</dbReference>
<dbReference type="Proteomes" id="UP000019460">
    <property type="component" value="Unassembled WGS sequence"/>
</dbReference>
<feature type="region of interest" description="Disordered" evidence="9">
    <location>
        <begin position="1"/>
        <end position="44"/>
    </location>
</feature>
<protein>
    <recommendedName>
        <fullName evidence="2">Negative regulator of flagellin synthesis</fullName>
    </recommendedName>
    <alternativeName>
        <fullName evidence="8">Anti-sigma-28 factor</fullName>
    </alternativeName>
</protein>
<evidence type="ECO:0000313" key="11">
    <source>
        <dbReference type="EMBL" id="EXJ16899.1"/>
    </source>
</evidence>
<gene>
    <name evidence="11" type="ORF">D779_2510</name>
</gene>
<sequence length="102" mass="10881">MDIKNLAGSARLPEATSTGTGARVGSKDSKHSDAIGNPSSESLTFTQTTQMLNAAKEDASTVPYDSDRVERIKAAIDEGRYEIDDRKVAEGMLAFEESLVTG</sequence>
<evidence type="ECO:0000256" key="4">
    <source>
        <dbReference type="ARBA" id="ARBA00022795"/>
    </source>
</evidence>
<dbReference type="GO" id="GO:0045892">
    <property type="term" value="P:negative regulation of DNA-templated transcription"/>
    <property type="evidence" value="ECO:0007669"/>
    <property type="project" value="InterPro"/>
</dbReference>
<dbReference type="OrthoDB" id="5738369at2"/>
<dbReference type="GO" id="GO:0044781">
    <property type="term" value="P:bacterial-type flagellum organization"/>
    <property type="evidence" value="ECO:0007669"/>
    <property type="project" value="UniProtKB-KW"/>
</dbReference>
<proteinExistence type="inferred from homology"/>
<reference evidence="11 12" key="1">
    <citation type="submission" date="2012-11" db="EMBL/GenBank/DDBJ databases">
        <title>Genome assembly of Thiorhodococcus sp. AK35.</title>
        <authorList>
            <person name="Nupur N."/>
            <person name="Khatri I."/>
            <person name="Subramanian S."/>
            <person name="Pinnaka A."/>
        </authorList>
    </citation>
    <scope>NUCLEOTIDE SEQUENCE [LARGE SCALE GENOMIC DNA]</scope>
    <source>
        <strain evidence="11 12">AK35</strain>
    </source>
</reference>
<name>W9VBV3_9GAMM</name>
<evidence type="ECO:0000256" key="2">
    <source>
        <dbReference type="ARBA" id="ARBA00017823"/>
    </source>
</evidence>
<organism evidence="11 12">
    <name type="scientific">Imhoffiella purpurea</name>
    <dbReference type="NCBI Taxonomy" id="1249627"/>
    <lineage>
        <taxon>Bacteria</taxon>
        <taxon>Pseudomonadati</taxon>
        <taxon>Pseudomonadota</taxon>
        <taxon>Gammaproteobacteria</taxon>
        <taxon>Chromatiales</taxon>
        <taxon>Chromatiaceae</taxon>
        <taxon>Imhoffiella</taxon>
    </lineage>
</organism>
<comment type="similarity">
    <text evidence="1">Belongs to the FlgM family.</text>
</comment>